<dbReference type="Proteomes" id="UP000032141">
    <property type="component" value="Chromosome C3"/>
</dbReference>
<proteinExistence type="predicted"/>
<reference evidence="1 2" key="1">
    <citation type="journal article" date="2014" name="Genome Biol.">
        <title>Transcriptome and methylome profiling reveals relics of genome dominance in the mesopolyploid Brassica oleracea.</title>
        <authorList>
            <person name="Parkin I.A."/>
            <person name="Koh C."/>
            <person name="Tang H."/>
            <person name="Robinson S.J."/>
            <person name="Kagale S."/>
            <person name="Clarke W.E."/>
            <person name="Town C.D."/>
            <person name="Nixon J."/>
            <person name="Krishnakumar V."/>
            <person name="Bidwell S.L."/>
            <person name="Denoeud F."/>
            <person name="Belcram H."/>
            <person name="Links M.G."/>
            <person name="Just J."/>
            <person name="Clarke C."/>
            <person name="Bender T."/>
            <person name="Huebert T."/>
            <person name="Mason A.S."/>
            <person name="Pires J.C."/>
            <person name="Barker G."/>
            <person name="Moore J."/>
            <person name="Walley P.G."/>
            <person name="Manoli S."/>
            <person name="Batley J."/>
            <person name="Edwards D."/>
            <person name="Nelson M.N."/>
            <person name="Wang X."/>
            <person name="Paterson A.H."/>
            <person name="King G."/>
            <person name="Bancroft I."/>
            <person name="Chalhoub B."/>
            <person name="Sharpe A.G."/>
        </authorList>
    </citation>
    <scope>NUCLEOTIDE SEQUENCE</scope>
    <source>
        <strain evidence="1 2">cv. TO1000</strain>
    </source>
</reference>
<dbReference type="PANTHER" id="PTHR47074">
    <property type="entry name" value="BNAC02G40300D PROTEIN"/>
    <property type="match status" value="1"/>
</dbReference>
<dbReference type="eggNOG" id="KOG1075">
    <property type="taxonomic scope" value="Eukaryota"/>
</dbReference>
<evidence type="ECO:0000313" key="1">
    <source>
        <dbReference type="EnsemblPlants" id="Bo3g040270.1"/>
    </source>
</evidence>
<dbReference type="PANTHER" id="PTHR47074:SF53">
    <property type="entry name" value="REVERSE TRANSCRIPTASE-LIKE PROTEIN"/>
    <property type="match status" value="1"/>
</dbReference>
<name>A0A0D3B7A3_BRAOL</name>
<keyword evidence="2" id="KW-1185">Reference proteome</keyword>
<evidence type="ECO:0008006" key="3">
    <source>
        <dbReference type="Google" id="ProtNLM"/>
    </source>
</evidence>
<dbReference type="OMA" id="AFHAREM"/>
<dbReference type="Gramene" id="Bo3g040270.1">
    <property type="protein sequence ID" value="Bo3g040270.1"/>
    <property type="gene ID" value="Bo3g040270"/>
</dbReference>
<dbReference type="InterPro" id="IPR052929">
    <property type="entry name" value="RNase_H-like_EbsB-rel"/>
</dbReference>
<dbReference type="HOGENOM" id="CLU_000680_5_0_1"/>
<reference evidence="1" key="2">
    <citation type="submission" date="2015-03" db="UniProtKB">
        <authorList>
            <consortium name="EnsemblPlants"/>
        </authorList>
    </citation>
    <scope>IDENTIFICATION</scope>
</reference>
<protein>
    <recommendedName>
        <fullName evidence="3">RNase H type-1 domain-containing protein</fullName>
    </recommendedName>
</protein>
<sequence>MARGVRSHCGSRMPYSPRNACRSDVRAIPWMLWTIWKNRNSLLYAEVQEFTSMLVHRALEESTLWNELNKVEQRDNQISNDLGVPGKWVPPAPGLVKCNVHANWRNDRYLTGGAWITKYHRGDVGVHARNALIPSPDRLSAEMNCLLWVLRSLRDLRLETISIGFAVIAFEVESRGSNKVATEIAKSVLRDGRLQSYLALGGPSWLHDLIQTEVALVDS</sequence>
<dbReference type="EnsemblPlants" id="Bo3g040270.1">
    <property type="protein sequence ID" value="Bo3g040270.1"/>
    <property type="gene ID" value="Bo3g040270"/>
</dbReference>
<dbReference type="AlphaFoldDB" id="A0A0D3B7A3"/>
<evidence type="ECO:0000313" key="2">
    <source>
        <dbReference type="Proteomes" id="UP000032141"/>
    </source>
</evidence>
<accession>A0A0D3B7A3</accession>
<organism evidence="1 2">
    <name type="scientific">Brassica oleracea var. oleracea</name>
    <dbReference type="NCBI Taxonomy" id="109376"/>
    <lineage>
        <taxon>Eukaryota</taxon>
        <taxon>Viridiplantae</taxon>
        <taxon>Streptophyta</taxon>
        <taxon>Embryophyta</taxon>
        <taxon>Tracheophyta</taxon>
        <taxon>Spermatophyta</taxon>
        <taxon>Magnoliopsida</taxon>
        <taxon>eudicotyledons</taxon>
        <taxon>Gunneridae</taxon>
        <taxon>Pentapetalae</taxon>
        <taxon>rosids</taxon>
        <taxon>malvids</taxon>
        <taxon>Brassicales</taxon>
        <taxon>Brassicaceae</taxon>
        <taxon>Brassiceae</taxon>
        <taxon>Brassica</taxon>
    </lineage>
</organism>